<keyword evidence="1" id="KW-0732">Signal</keyword>
<evidence type="ECO:0000313" key="2">
    <source>
        <dbReference type="EMBL" id="KRY82057.1"/>
    </source>
</evidence>
<keyword evidence="3" id="KW-1185">Reference proteome</keyword>
<comment type="caution">
    <text evidence="2">The sequence shown here is derived from an EMBL/GenBank/DDBJ whole genome shotgun (WGS) entry which is preliminary data.</text>
</comment>
<reference evidence="2 3" key="1">
    <citation type="submission" date="2015-01" db="EMBL/GenBank/DDBJ databases">
        <title>Evolution of Trichinella species and genotypes.</title>
        <authorList>
            <person name="Korhonen P.K."/>
            <person name="Edoardo P."/>
            <person name="Giuseppe L.R."/>
            <person name="Gasser R.B."/>
        </authorList>
    </citation>
    <scope>NUCLEOTIDE SEQUENCE [LARGE SCALE GENOMIC DNA]</scope>
    <source>
        <strain evidence="2">ISS470</strain>
    </source>
</reference>
<feature type="signal peptide" evidence="1">
    <location>
        <begin position="1"/>
        <end position="18"/>
    </location>
</feature>
<evidence type="ECO:0000313" key="3">
    <source>
        <dbReference type="Proteomes" id="UP000054995"/>
    </source>
</evidence>
<feature type="chain" id="PRO_5006877758" evidence="1">
    <location>
        <begin position="19"/>
        <end position="124"/>
    </location>
</feature>
<gene>
    <name evidence="2" type="ORF">T4D_172</name>
</gene>
<sequence length="124" mass="14133">MLYFLCSFCFLFLRCVLLLRSCVDRSIKLLAFYRLSKCTIPSGYGLARFLCAYLVEQIHALQAQFALRKPTILASEFVIKNFLVDAGLWHCVEIKSADHELDQRALAKINLPIKLVLVAIPARL</sequence>
<evidence type="ECO:0000256" key="1">
    <source>
        <dbReference type="SAM" id="SignalP"/>
    </source>
</evidence>
<dbReference type="EMBL" id="JYDT01000190">
    <property type="protein sequence ID" value="KRY82057.1"/>
    <property type="molecule type" value="Genomic_DNA"/>
</dbReference>
<accession>A0A0V1F7A9</accession>
<dbReference type="OrthoDB" id="5918725at2759"/>
<proteinExistence type="predicted"/>
<dbReference type="Proteomes" id="UP000054995">
    <property type="component" value="Unassembled WGS sequence"/>
</dbReference>
<dbReference type="AlphaFoldDB" id="A0A0V1F7A9"/>
<name>A0A0V1F7A9_TRIPS</name>
<protein>
    <submittedName>
        <fullName evidence="2">Uncharacterized protein</fullName>
    </submittedName>
</protein>
<organism evidence="2 3">
    <name type="scientific">Trichinella pseudospiralis</name>
    <name type="common">Parasitic roundworm</name>
    <dbReference type="NCBI Taxonomy" id="6337"/>
    <lineage>
        <taxon>Eukaryota</taxon>
        <taxon>Metazoa</taxon>
        <taxon>Ecdysozoa</taxon>
        <taxon>Nematoda</taxon>
        <taxon>Enoplea</taxon>
        <taxon>Dorylaimia</taxon>
        <taxon>Trichinellida</taxon>
        <taxon>Trichinellidae</taxon>
        <taxon>Trichinella</taxon>
    </lineage>
</organism>